<feature type="region of interest" description="Disordered" evidence="6">
    <location>
        <begin position="276"/>
        <end position="316"/>
    </location>
</feature>
<feature type="compositionally biased region" description="Low complexity" evidence="6">
    <location>
        <begin position="219"/>
        <end position="234"/>
    </location>
</feature>
<dbReference type="PANTHER" id="PTHR10270:SF317">
    <property type="entry name" value="TRANSCRIPTION FACTOR SOX-15-RELATED"/>
    <property type="match status" value="1"/>
</dbReference>
<evidence type="ECO:0000256" key="3">
    <source>
        <dbReference type="ARBA" id="ARBA00023163"/>
    </source>
</evidence>
<feature type="compositionally biased region" description="Low complexity" evidence="6">
    <location>
        <begin position="442"/>
        <end position="457"/>
    </location>
</feature>
<evidence type="ECO:0000256" key="1">
    <source>
        <dbReference type="ARBA" id="ARBA00023015"/>
    </source>
</evidence>
<feature type="compositionally biased region" description="Basic residues" evidence="6">
    <location>
        <begin position="46"/>
        <end position="60"/>
    </location>
</feature>
<feature type="region of interest" description="Disordered" evidence="6">
    <location>
        <begin position="41"/>
        <end position="84"/>
    </location>
</feature>
<dbReference type="InterPro" id="IPR033392">
    <property type="entry name" value="Sox7/17/18_central"/>
</dbReference>
<dbReference type="Gene3D" id="1.10.30.10">
    <property type="entry name" value="High mobility group box domain"/>
    <property type="match status" value="1"/>
</dbReference>
<keyword evidence="4 5" id="KW-0539">Nucleus</keyword>
<dbReference type="Pfam" id="PF00505">
    <property type="entry name" value="HMG_box"/>
    <property type="match status" value="1"/>
</dbReference>
<dbReference type="PANTHER" id="PTHR10270">
    <property type="entry name" value="SOX TRANSCRIPTION FACTOR"/>
    <property type="match status" value="1"/>
</dbReference>
<keyword evidence="3" id="KW-0804">Transcription</keyword>
<feature type="domain" description="Sox C-terminal" evidence="8">
    <location>
        <begin position="306"/>
        <end position="482"/>
    </location>
</feature>
<dbReference type="InterPro" id="IPR009071">
    <property type="entry name" value="HMG_box_dom"/>
</dbReference>
<dbReference type="GO" id="GO:0001228">
    <property type="term" value="F:DNA-binding transcription activator activity, RNA polymerase II-specific"/>
    <property type="evidence" value="ECO:0007669"/>
    <property type="project" value="TreeGrafter"/>
</dbReference>
<dbReference type="GO" id="GO:0005634">
    <property type="term" value="C:nucleus"/>
    <property type="evidence" value="ECO:0007669"/>
    <property type="project" value="UniProtKB-UniRule"/>
</dbReference>
<dbReference type="PROSITE" id="PS51516">
    <property type="entry name" value="SOX_C"/>
    <property type="match status" value="1"/>
</dbReference>
<proteinExistence type="evidence at transcript level"/>
<feature type="region of interest" description="Disordered" evidence="6">
    <location>
        <begin position="330"/>
        <end position="393"/>
    </location>
</feature>
<dbReference type="InterPro" id="IPR050140">
    <property type="entry name" value="SRY-related_HMG-box_TF-like"/>
</dbReference>
<sequence length="482" mass="53951">MCALSVSLNSRFGAAMQGAHSASPPQPRLGAVYPWGEQTAPVSHQHDHHHHQHQHHHHQQQNHIHQQQQHQQQQQPCGKLKSESRIRRPMNAFMVWAKDERKRLAQQNPDLHNAELSKMLGRSWRSLSADEKRPFVDEAERLRIQHMQEHPNYKYRPRRKKQAKRLAAKRLEGGEVLQGEPALGKRVGLFGAGGAGAGSVGALSPPLPSMSQFREHQQQQHQQHQQQQHQQQQQHHPHQFAMAESYGLPTPEMSPLDVVENEPAFFPPDDGGLLMQGYGDCGAQSSSAAHHHHLPPPAPHHHHQPGGLNALMHPSPLSSNIYFSEYNFDHQQQHHHQQQQQSQQQQHHHHHQQQQHLHHHHQQQQQHHVYPGSPVSMGQLSPPPEPIPTALPDSLEHLSHSDLLEDVDRDEFDQYLDSAAASVPAASFGHCVGTMSTTSQLSSSSSSSSSASSSSSSVGGDSNLISIFADATALYYSSLSFH</sequence>
<keyword evidence="1" id="KW-0805">Transcription regulation</keyword>
<evidence type="ECO:0000259" key="8">
    <source>
        <dbReference type="PROSITE" id="PS51516"/>
    </source>
</evidence>
<name>Q5IAS7_PETMA</name>
<evidence type="ECO:0000256" key="4">
    <source>
        <dbReference type="ARBA" id="ARBA00023242"/>
    </source>
</evidence>
<accession>Q5IAS7</accession>
<feature type="compositionally biased region" description="Basic residues" evidence="6">
    <location>
        <begin position="346"/>
        <end position="362"/>
    </location>
</feature>
<dbReference type="CDD" id="cd22032">
    <property type="entry name" value="HMG-box_SoxF"/>
    <property type="match status" value="1"/>
</dbReference>
<dbReference type="SUPFAM" id="SSF47095">
    <property type="entry name" value="HMG-box"/>
    <property type="match status" value="1"/>
</dbReference>
<protein>
    <submittedName>
        <fullName evidence="9">SoxF</fullName>
    </submittedName>
</protein>
<feature type="region of interest" description="Disordered" evidence="6">
    <location>
        <begin position="200"/>
        <end position="239"/>
    </location>
</feature>
<evidence type="ECO:0000256" key="6">
    <source>
        <dbReference type="SAM" id="MobiDB-lite"/>
    </source>
</evidence>
<dbReference type="FunFam" id="1.10.30.10:FF:000008">
    <property type="entry name" value="transcription factor SOX-7"/>
    <property type="match status" value="1"/>
</dbReference>
<dbReference type="PROSITE" id="PS50118">
    <property type="entry name" value="HMG_BOX_2"/>
    <property type="match status" value="1"/>
</dbReference>
<feature type="region of interest" description="Disordered" evidence="6">
    <location>
        <begin position="435"/>
        <end position="459"/>
    </location>
</feature>
<feature type="compositionally biased region" description="Basic residues" evidence="6">
    <location>
        <begin position="289"/>
        <end position="304"/>
    </location>
</feature>
<dbReference type="GO" id="GO:0030154">
    <property type="term" value="P:cell differentiation"/>
    <property type="evidence" value="ECO:0007669"/>
    <property type="project" value="TreeGrafter"/>
</dbReference>
<feature type="DNA-binding region" description="HMG box" evidence="5">
    <location>
        <begin position="86"/>
        <end position="154"/>
    </location>
</feature>
<evidence type="ECO:0000259" key="7">
    <source>
        <dbReference type="PROSITE" id="PS50118"/>
    </source>
</evidence>
<organism evidence="9">
    <name type="scientific">Petromyzon marinus</name>
    <name type="common">Sea lamprey</name>
    <dbReference type="NCBI Taxonomy" id="7757"/>
    <lineage>
        <taxon>Eukaryota</taxon>
        <taxon>Metazoa</taxon>
        <taxon>Chordata</taxon>
        <taxon>Craniata</taxon>
        <taxon>Vertebrata</taxon>
        <taxon>Cyclostomata</taxon>
        <taxon>Hyperoartia</taxon>
        <taxon>Petromyzontiformes</taxon>
        <taxon>Petromyzontidae</taxon>
        <taxon>Petromyzon</taxon>
    </lineage>
</organism>
<dbReference type="EMBL" id="AY830454">
    <property type="protein sequence ID" value="AAW34333.1"/>
    <property type="molecule type" value="mRNA"/>
</dbReference>
<dbReference type="SMART" id="SM00398">
    <property type="entry name" value="HMG"/>
    <property type="match status" value="1"/>
</dbReference>
<evidence type="ECO:0000313" key="9">
    <source>
        <dbReference type="EMBL" id="AAW34333.1"/>
    </source>
</evidence>
<dbReference type="GO" id="GO:0000978">
    <property type="term" value="F:RNA polymerase II cis-regulatory region sequence-specific DNA binding"/>
    <property type="evidence" value="ECO:0007669"/>
    <property type="project" value="TreeGrafter"/>
</dbReference>
<dbReference type="InterPro" id="IPR036910">
    <property type="entry name" value="HMG_box_dom_sf"/>
</dbReference>
<gene>
    <name evidence="9" type="primary">SoxF</name>
</gene>
<dbReference type="InterPro" id="IPR021934">
    <property type="entry name" value="Sox_C"/>
</dbReference>
<dbReference type="AlphaFoldDB" id="Q5IAS7"/>
<feature type="compositionally biased region" description="Low complexity" evidence="6">
    <location>
        <begin position="61"/>
        <end position="75"/>
    </location>
</feature>
<evidence type="ECO:0000256" key="2">
    <source>
        <dbReference type="ARBA" id="ARBA00023125"/>
    </source>
</evidence>
<evidence type="ECO:0000256" key="5">
    <source>
        <dbReference type="PROSITE-ProRule" id="PRU00267"/>
    </source>
</evidence>
<reference evidence="9" key="1">
    <citation type="journal article" date="2006" name="Nature">
        <title>Importance of SoxE in neural crest development and the evolution of the pharynx.</title>
        <authorList>
            <person name="McCauley D.W."/>
            <person name="Bronner-Fraser M."/>
        </authorList>
    </citation>
    <scope>NUCLEOTIDE SEQUENCE</scope>
</reference>
<dbReference type="Pfam" id="PF12067">
    <property type="entry name" value="Sox17_18_mid"/>
    <property type="match status" value="1"/>
</dbReference>
<keyword evidence="2 5" id="KW-0238">DNA-binding</keyword>
<feature type="domain" description="HMG box" evidence="7">
    <location>
        <begin position="86"/>
        <end position="154"/>
    </location>
</feature>